<dbReference type="InterPro" id="IPR035901">
    <property type="entry name" value="GIY-YIG_endonuc_sf"/>
</dbReference>
<dbReference type="InterPro" id="IPR047296">
    <property type="entry name" value="GIY-YIG_UvrC_Cho"/>
</dbReference>
<dbReference type="Pfam" id="PF08459">
    <property type="entry name" value="UvrC_RNaseH_dom"/>
    <property type="match status" value="1"/>
</dbReference>
<dbReference type="GO" id="GO:0003677">
    <property type="term" value="F:DNA binding"/>
    <property type="evidence" value="ECO:0007669"/>
    <property type="project" value="UniProtKB-UniRule"/>
</dbReference>
<dbReference type="SUPFAM" id="SSF47781">
    <property type="entry name" value="RuvA domain 2-like"/>
    <property type="match status" value="1"/>
</dbReference>
<feature type="domain" description="GIY-YIG" evidence="9">
    <location>
        <begin position="13"/>
        <end position="92"/>
    </location>
</feature>
<comment type="subcellular location">
    <subcellularLocation>
        <location evidence="7">Cytoplasm</location>
    </subcellularLocation>
</comment>
<comment type="function">
    <text evidence="7">The UvrABC repair system catalyzes the recognition and processing of DNA lesions. UvrC both incises the 5' and 3' sides of the lesion. The N-terminal half is responsible for the 3' incision and the C-terminal half is responsible for the 5' incision.</text>
</comment>
<dbReference type="Gene3D" id="1.10.150.20">
    <property type="entry name" value="5' to 3' exonuclease, C-terminal subdomain"/>
    <property type="match status" value="1"/>
</dbReference>
<evidence type="ECO:0000256" key="6">
    <source>
        <dbReference type="ARBA" id="ARBA00023236"/>
    </source>
</evidence>
<protein>
    <recommendedName>
        <fullName evidence="7">UvrABC system protein C</fullName>
        <shortName evidence="7">Protein UvrC</shortName>
    </recommendedName>
    <alternativeName>
        <fullName evidence="7">Excinuclease ABC subunit C</fullName>
    </alternativeName>
</protein>
<dbReference type="GO" id="GO:0009380">
    <property type="term" value="C:excinuclease repair complex"/>
    <property type="evidence" value="ECO:0007669"/>
    <property type="project" value="InterPro"/>
</dbReference>
<dbReference type="EMBL" id="FQZU01000025">
    <property type="protein sequence ID" value="SHK47478.1"/>
    <property type="molecule type" value="Genomic_DNA"/>
</dbReference>
<dbReference type="InterPro" id="IPR001162">
    <property type="entry name" value="UvrC_RNase_H_dom"/>
</dbReference>
<dbReference type="PANTHER" id="PTHR30562">
    <property type="entry name" value="UVRC/OXIDOREDUCTASE"/>
    <property type="match status" value="1"/>
</dbReference>
<keyword evidence="1 7" id="KW-0963">Cytoplasm</keyword>
<dbReference type="Proteomes" id="UP000183994">
    <property type="component" value="Unassembled WGS sequence"/>
</dbReference>
<evidence type="ECO:0000256" key="7">
    <source>
        <dbReference type="HAMAP-Rule" id="MF_00203"/>
    </source>
</evidence>
<evidence type="ECO:0000256" key="3">
    <source>
        <dbReference type="ARBA" id="ARBA00022769"/>
    </source>
</evidence>
<dbReference type="InterPro" id="IPR000305">
    <property type="entry name" value="GIY-YIG_endonuc"/>
</dbReference>
<dbReference type="Gene3D" id="3.30.420.340">
    <property type="entry name" value="UvrC, RNAse H endonuclease domain"/>
    <property type="match status" value="1"/>
</dbReference>
<dbReference type="AlphaFoldDB" id="A0A1M6SSB0"/>
<dbReference type="Pfam" id="PF14520">
    <property type="entry name" value="HHH_5"/>
    <property type="match status" value="1"/>
</dbReference>
<dbReference type="STRING" id="1121393.SAMN02745216_03513"/>
<dbReference type="PROSITE" id="PS50165">
    <property type="entry name" value="UVRC"/>
    <property type="match status" value="1"/>
</dbReference>
<dbReference type="InterPro" id="IPR001943">
    <property type="entry name" value="UVR_dom"/>
</dbReference>
<dbReference type="RefSeq" id="WP_073477559.1">
    <property type="nucleotide sequence ID" value="NZ_FQZU01000025.1"/>
</dbReference>
<dbReference type="InterPro" id="IPR004791">
    <property type="entry name" value="UvrC"/>
</dbReference>
<comment type="similarity">
    <text evidence="7">Belongs to the UvrC family.</text>
</comment>
<evidence type="ECO:0000313" key="12">
    <source>
        <dbReference type="Proteomes" id="UP000183994"/>
    </source>
</evidence>
<feature type="domain" description="UVR" evidence="8">
    <location>
        <begin position="202"/>
        <end position="237"/>
    </location>
</feature>
<dbReference type="Gene3D" id="3.40.1440.10">
    <property type="entry name" value="GIY-YIG endonuclease"/>
    <property type="match status" value="1"/>
</dbReference>
<dbReference type="InterPro" id="IPR010994">
    <property type="entry name" value="RuvA_2-like"/>
</dbReference>
<dbReference type="InterPro" id="IPR038476">
    <property type="entry name" value="UvrC_RNase_H_dom_sf"/>
</dbReference>
<dbReference type="SUPFAM" id="SSF82771">
    <property type="entry name" value="GIY-YIG endonuclease"/>
    <property type="match status" value="1"/>
</dbReference>
<dbReference type="GO" id="GO:0009381">
    <property type="term" value="F:excinuclease ABC activity"/>
    <property type="evidence" value="ECO:0007669"/>
    <property type="project" value="UniProtKB-UniRule"/>
</dbReference>
<dbReference type="GO" id="GO:0005737">
    <property type="term" value="C:cytoplasm"/>
    <property type="evidence" value="ECO:0007669"/>
    <property type="project" value="UniProtKB-SubCell"/>
</dbReference>
<dbReference type="FunFam" id="1.10.150.20:FF:000005">
    <property type="entry name" value="UvrABC system protein C"/>
    <property type="match status" value="1"/>
</dbReference>
<accession>A0A1M6SSB0</accession>
<evidence type="ECO:0000256" key="2">
    <source>
        <dbReference type="ARBA" id="ARBA00022763"/>
    </source>
</evidence>
<keyword evidence="2 7" id="KW-0227">DNA damage</keyword>
<name>A0A1M6SSB0_9BACT</name>
<dbReference type="InterPro" id="IPR036876">
    <property type="entry name" value="UVR_dom_sf"/>
</dbReference>
<dbReference type="InterPro" id="IPR003583">
    <property type="entry name" value="Hlx-hairpin-Hlx_DNA-bd_motif"/>
</dbReference>
<evidence type="ECO:0000259" key="8">
    <source>
        <dbReference type="PROSITE" id="PS50151"/>
    </source>
</evidence>
<dbReference type="PROSITE" id="PS50164">
    <property type="entry name" value="GIY_YIG"/>
    <property type="match status" value="1"/>
</dbReference>
<evidence type="ECO:0000259" key="10">
    <source>
        <dbReference type="PROSITE" id="PS50165"/>
    </source>
</evidence>
<organism evidence="11 12">
    <name type="scientific">Desulfatibacillum alkenivorans DSM 16219</name>
    <dbReference type="NCBI Taxonomy" id="1121393"/>
    <lineage>
        <taxon>Bacteria</taxon>
        <taxon>Pseudomonadati</taxon>
        <taxon>Thermodesulfobacteriota</taxon>
        <taxon>Desulfobacteria</taxon>
        <taxon>Desulfobacterales</taxon>
        <taxon>Desulfatibacillaceae</taxon>
        <taxon>Desulfatibacillum</taxon>
    </lineage>
</organism>
<keyword evidence="4 7" id="KW-0267">Excision nuclease</keyword>
<comment type="subunit">
    <text evidence="7">Interacts with UvrB in an incision complex.</text>
</comment>
<dbReference type="HAMAP" id="MF_00203">
    <property type="entry name" value="UvrC"/>
    <property type="match status" value="1"/>
</dbReference>
<dbReference type="SMART" id="SM00278">
    <property type="entry name" value="HhH1"/>
    <property type="match status" value="2"/>
</dbReference>
<dbReference type="GO" id="GO:0006289">
    <property type="term" value="P:nucleotide-excision repair"/>
    <property type="evidence" value="ECO:0007669"/>
    <property type="project" value="UniProtKB-UniRule"/>
</dbReference>
<dbReference type="Gene3D" id="4.10.860.10">
    <property type="entry name" value="UVR domain"/>
    <property type="match status" value="1"/>
</dbReference>
<evidence type="ECO:0000259" key="9">
    <source>
        <dbReference type="PROSITE" id="PS50164"/>
    </source>
</evidence>
<dbReference type="Pfam" id="PF02151">
    <property type="entry name" value="UVR"/>
    <property type="match status" value="1"/>
</dbReference>
<dbReference type="SMART" id="SM00465">
    <property type="entry name" value="GIYc"/>
    <property type="match status" value="1"/>
</dbReference>
<dbReference type="GO" id="GO:0009432">
    <property type="term" value="P:SOS response"/>
    <property type="evidence" value="ECO:0007669"/>
    <property type="project" value="UniProtKB-UniRule"/>
</dbReference>
<keyword evidence="3 7" id="KW-0228">DNA excision</keyword>
<dbReference type="NCBIfam" id="NF001824">
    <property type="entry name" value="PRK00558.1-5"/>
    <property type="match status" value="1"/>
</dbReference>
<reference evidence="12" key="1">
    <citation type="submission" date="2016-11" db="EMBL/GenBank/DDBJ databases">
        <authorList>
            <person name="Varghese N."/>
            <person name="Submissions S."/>
        </authorList>
    </citation>
    <scope>NUCLEOTIDE SEQUENCE [LARGE SCALE GENOMIC DNA]</scope>
    <source>
        <strain evidence="12">DSM 16219</strain>
    </source>
</reference>
<keyword evidence="12" id="KW-1185">Reference proteome</keyword>
<evidence type="ECO:0000256" key="5">
    <source>
        <dbReference type="ARBA" id="ARBA00023204"/>
    </source>
</evidence>
<proteinExistence type="inferred from homology"/>
<evidence type="ECO:0000256" key="1">
    <source>
        <dbReference type="ARBA" id="ARBA00022490"/>
    </source>
</evidence>
<gene>
    <name evidence="7" type="primary">uvrC</name>
    <name evidence="11" type="ORF">SAMN02745216_03513</name>
</gene>
<dbReference type="CDD" id="cd10434">
    <property type="entry name" value="GIY-YIG_UvrC_Cho"/>
    <property type="match status" value="1"/>
</dbReference>
<dbReference type="PROSITE" id="PS50151">
    <property type="entry name" value="UVR"/>
    <property type="match status" value="1"/>
</dbReference>
<evidence type="ECO:0000256" key="4">
    <source>
        <dbReference type="ARBA" id="ARBA00022881"/>
    </source>
</evidence>
<dbReference type="PANTHER" id="PTHR30562:SF1">
    <property type="entry name" value="UVRABC SYSTEM PROTEIN C"/>
    <property type="match status" value="1"/>
</dbReference>
<dbReference type="Pfam" id="PF01541">
    <property type="entry name" value="GIY-YIG"/>
    <property type="match status" value="1"/>
</dbReference>
<dbReference type="FunFam" id="3.40.1440.10:FF:000001">
    <property type="entry name" value="UvrABC system protein C"/>
    <property type="match status" value="1"/>
</dbReference>
<keyword evidence="5 7" id="KW-0234">DNA repair</keyword>
<dbReference type="InterPro" id="IPR050066">
    <property type="entry name" value="UvrABC_protein_C"/>
</dbReference>
<dbReference type="SUPFAM" id="SSF46600">
    <property type="entry name" value="C-terminal UvrC-binding domain of UvrB"/>
    <property type="match status" value="1"/>
</dbReference>
<dbReference type="NCBIfam" id="TIGR00194">
    <property type="entry name" value="uvrC"/>
    <property type="match status" value="1"/>
</dbReference>
<sequence length="603" mass="68703">MSEIEKKLATLSNGPGVYLMKDESGEIIYVGKARSLKKRVSSYFLEKANRDLKTGILVKKIASFDAILVTTEKEALILEANLIRKHKPRYNILLKDGKRFPSLRIDVRTSYPRLEVVRKVKKDGAIYFGPFSSAGKLRSTLKIINKTFQLRKCKQKEPPKRNRPCLNYQMGQCLGPCCLPVDRDEYLDMVNEVILFLKGRTNDLVQKIREQMAAASEKQEYELAARLRDRMFAIQATVEKQAAVTTDFVDRDVIGIDREPEGSAISVLYVRGGFLLGSRNYNFDEVLGTDSESIQAFLRQYYDKDRFIPDEVFVPCQLENMELMEQWLTETAEKRVVLHWPQRGEKTRLIEMANENAHEALKDRISSENVFKSLLERLQKRLRMDRPPRRIECFDISHTGGNQTVASMIVFEDGKEAKSEYRTFNIDSLDHPDDYAAMHEVMARRFAPDKDWSAPDVLLIDGGKGQLSITASVLDGLGVMGAFEVISIAKKDEAKKETMDKIYRPGQANPVVFGRDGDVLLFLQRVRDEAHRFAITTHRKRRAKTIRKSALDSVPGIGEKRKKALLRHFGSIKRLKEASPEDIAQVPGISVKRAQEILEALDA</sequence>
<feature type="domain" description="UvrC family homology region profile" evidence="10">
    <location>
        <begin position="253"/>
        <end position="474"/>
    </location>
</feature>
<dbReference type="OrthoDB" id="9804933at2"/>
<dbReference type="Pfam" id="PF22920">
    <property type="entry name" value="UvrC_RNaseH"/>
    <property type="match status" value="1"/>
</dbReference>
<keyword evidence="6 7" id="KW-0742">SOS response</keyword>
<evidence type="ECO:0000313" key="11">
    <source>
        <dbReference type="EMBL" id="SHK47478.1"/>
    </source>
</evidence>